<organism evidence="1 2">
    <name type="scientific">Cichorium intybus</name>
    <name type="common">Chicory</name>
    <dbReference type="NCBI Taxonomy" id="13427"/>
    <lineage>
        <taxon>Eukaryota</taxon>
        <taxon>Viridiplantae</taxon>
        <taxon>Streptophyta</taxon>
        <taxon>Embryophyta</taxon>
        <taxon>Tracheophyta</taxon>
        <taxon>Spermatophyta</taxon>
        <taxon>Magnoliopsida</taxon>
        <taxon>eudicotyledons</taxon>
        <taxon>Gunneridae</taxon>
        <taxon>Pentapetalae</taxon>
        <taxon>asterids</taxon>
        <taxon>campanulids</taxon>
        <taxon>Asterales</taxon>
        <taxon>Asteraceae</taxon>
        <taxon>Cichorioideae</taxon>
        <taxon>Cichorieae</taxon>
        <taxon>Cichoriinae</taxon>
        <taxon>Cichorium</taxon>
    </lineage>
</organism>
<dbReference type="Proteomes" id="UP001055811">
    <property type="component" value="Linkage Group LG08"/>
</dbReference>
<proteinExistence type="predicted"/>
<keyword evidence="2" id="KW-1185">Reference proteome</keyword>
<reference evidence="1 2" key="2">
    <citation type="journal article" date="2022" name="Mol. Ecol. Resour.">
        <title>The genomes of chicory, endive, great burdock and yacon provide insights into Asteraceae paleo-polyploidization history and plant inulin production.</title>
        <authorList>
            <person name="Fan W."/>
            <person name="Wang S."/>
            <person name="Wang H."/>
            <person name="Wang A."/>
            <person name="Jiang F."/>
            <person name="Liu H."/>
            <person name="Zhao H."/>
            <person name="Xu D."/>
            <person name="Zhang Y."/>
        </authorList>
    </citation>
    <scope>NUCLEOTIDE SEQUENCE [LARGE SCALE GENOMIC DNA]</scope>
    <source>
        <strain evidence="2">cv. Punajuju</strain>
        <tissue evidence="1">Leaves</tissue>
    </source>
</reference>
<reference evidence="2" key="1">
    <citation type="journal article" date="2022" name="Mol. Ecol. Resour.">
        <title>The genomes of chicory, endive, great burdock and yacon provide insights into Asteraceae palaeo-polyploidization history and plant inulin production.</title>
        <authorList>
            <person name="Fan W."/>
            <person name="Wang S."/>
            <person name="Wang H."/>
            <person name="Wang A."/>
            <person name="Jiang F."/>
            <person name="Liu H."/>
            <person name="Zhao H."/>
            <person name="Xu D."/>
            <person name="Zhang Y."/>
        </authorList>
    </citation>
    <scope>NUCLEOTIDE SEQUENCE [LARGE SCALE GENOMIC DNA]</scope>
    <source>
        <strain evidence="2">cv. Punajuju</strain>
    </source>
</reference>
<dbReference type="EMBL" id="CM042016">
    <property type="protein sequence ID" value="KAI3699542.1"/>
    <property type="molecule type" value="Genomic_DNA"/>
</dbReference>
<comment type="caution">
    <text evidence="1">The sequence shown here is derived from an EMBL/GenBank/DDBJ whole genome shotgun (WGS) entry which is preliminary data.</text>
</comment>
<gene>
    <name evidence="1" type="ORF">L2E82_43934</name>
</gene>
<evidence type="ECO:0000313" key="1">
    <source>
        <dbReference type="EMBL" id="KAI3699542.1"/>
    </source>
</evidence>
<evidence type="ECO:0000313" key="2">
    <source>
        <dbReference type="Proteomes" id="UP001055811"/>
    </source>
</evidence>
<name>A0ACB8ZNZ8_CICIN</name>
<sequence>MTSSCDDGNSTLSKSVEEKIEREWVVCDSEKEEKSGYFEDAVKVSEDVVLGNSGAEFVSGYVIEDDPKSVGGVGGCYVFDETPKRTEFIDEDVYVVKSDEGNVADPALASDMGSSIQEDCVKSIEAQQESYNSLDESYLFDESPQRTESKNDAVDPLKTDAGNAVEPVLASRTESSIQEDCMNVQHESSAINVKLEEREAILDDWQGIETTELEKKFGAAVAFLGSKTSSDRVNLIDNEVKMQFYGLHRVAIEGPCFESQPMALKVSARANWNAWKRLENLGREEAMERYIALLSQHVPDWMGSRVFEDDMQ</sequence>
<protein>
    <submittedName>
        <fullName evidence="1">Uncharacterized protein</fullName>
    </submittedName>
</protein>
<accession>A0ACB8ZNZ8</accession>